<feature type="domain" description="DUF427" evidence="2">
    <location>
        <begin position="32"/>
        <end position="123"/>
    </location>
</feature>
<evidence type="ECO:0000313" key="4">
    <source>
        <dbReference type="Proteomes" id="UP000198403"/>
    </source>
</evidence>
<feature type="region of interest" description="Disordered" evidence="1">
    <location>
        <begin position="1"/>
        <end position="22"/>
    </location>
</feature>
<gene>
    <name evidence="3" type="ORF">SAMN06272737_11426</name>
</gene>
<dbReference type="InterPro" id="IPR007361">
    <property type="entry name" value="DUF427"/>
</dbReference>
<proteinExistence type="predicted"/>
<dbReference type="AlphaFoldDB" id="A0A238XJS4"/>
<dbReference type="PANTHER" id="PTHR43058:SF1">
    <property type="entry name" value="DUF427 DOMAIN-CONTAINING PROTEIN"/>
    <property type="match status" value="1"/>
</dbReference>
<reference evidence="3 4" key="1">
    <citation type="submission" date="2017-06" db="EMBL/GenBank/DDBJ databases">
        <authorList>
            <person name="Kim H.J."/>
            <person name="Triplett B.A."/>
        </authorList>
    </citation>
    <scope>NUCLEOTIDE SEQUENCE [LARGE SCALE GENOMIC DNA]</scope>
    <source>
        <strain evidence="3 4">DSM 44272</strain>
    </source>
</reference>
<dbReference type="Gene3D" id="2.170.150.40">
    <property type="entry name" value="Domain of unknown function (DUF427)"/>
    <property type="match status" value="1"/>
</dbReference>
<protein>
    <submittedName>
        <fullName evidence="3">Uncharacterized conserved protein, DUF427 family</fullName>
    </submittedName>
</protein>
<organism evidence="3 4">
    <name type="scientific">Blastococcus mobilis</name>
    <dbReference type="NCBI Taxonomy" id="1938746"/>
    <lineage>
        <taxon>Bacteria</taxon>
        <taxon>Bacillati</taxon>
        <taxon>Actinomycetota</taxon>
        <taxon>Actinomycetes</taxon>
        <taxon>Geodermatophilales</taxon>
        <taxon>Geodermatophilaceae</taxon>
        <taxon>Blastococcus</taxon>
    </lineage>
</organism>
<dbReference type="PANTHER" id="PTHR43058">
    <property type="entry name" value="SLR0655 PROTEIN"/>
    <property type="match status" value="1"/>
</dbReference>
<dbReference type="InterPro" id="IPR038694">
    <property type="entry name" value="DUF427_sf"/>
</dbReference>
<sequence length="165" mass="18123">MRRARPDPIGPGQESVWDYPRPPSAQVSTRRVVVELGGRVLADTVRAVRVCETSHPPVYYVPREDVADDVLEEARGGSWCEWKGEATYWDAVVDGRRVPAVGWSYEDPSPGFEQLRGAVAFYPGRVDRATVDGELVRPQAGGFYGGWITDEVVGPFKGDAGTSGW</sequence>
<dbReference type="OrthoDB" id="285364at2"/>
<keyword evidence="4" id="KW-1185">Reference proteome</keyword>
<dbReference type="EMBL" id="FZNO01000014">
    <property type="protein sequence ID" value="SNR58584.1"/>
    <property type="molecule type" value="Genomic_DNA"/>
</dbReference>
<evidence type="ECO:0000259" key="2">
    <source>
        <dbReference type="Pfam" id="PF04248"/>
    </source>
</evidence>
<dbReference type="Pfam" id="PF04248">
    <property type="entry name" value="NTP_transf_9"/>
    <property type="match status" value="1"/>
</dbReference>
<accession>A0A238XJS4</accession>
<dbReference type="Proteomes" id="UP000198403">
    <property type="component" value="Unassembled WGS sequence"/>
</dbReference>
<name>A0A238XJS4_9ACTN</name>
<evidence type="ECO:0000256" key="1">
    <source>
        <dbReference type="SAM" id="MobiDB-lite"/>
    </source>
</evidence>
<evidence type="ECO:0000313" key="3">
    <source>
        <dbReference type="EMBL" id="SNR58584.1"/>
    </source>
</evidence>